<keyword evidence="1" id="KW-0812">Transmembrane</keyword>
<reference evidence="2" key="1">
    <citation type="journal article" date="2023" name="Mol. Phylogenet. Evol.">
        <title>Genome-scale phylogeny and comparative genomics of the fungal order Sordariales.</title>
        <authorList>
            <person name="Hensen N."/>
            <person name="Bonometti L."/>
            <person name="Westerberg I."/>
            <person name="Brannstrom I.O."/>
            <person name="Guillou S."/>
            <person name="Cros-Aarteil S."/>
            <person name="Calhoun S."/>
            <person name="Haridas S."/>
            <person name="Kuo A."/>
            <person name="Mondo S."/>
            <person name="Pangilinan J."/>
            <person name="Riley R."/>
            <person name="LaButti K."/>
            <person name="Andreopoulos B."/>
            <person name="Lipzen A."/>
            <person name="Chen C."/>
            <person name="Yan M."/>
            <person name="Daum C."/>
            <person name="Ng V."/>
            <person name="Clum A."/>
            <person name="Steindorff A."/>
            <person name="Ohm R.A."/>
            <person name="Martin F."/>
            <person name="Silar P."/>
            <person name="Natvig D.O."/>
            <person name="Lalanne C."/>
            <person name="Gautier V."/>
            <person name="Ament-Velasquez S.L."/>
            <person name="Kruys A."/>
            <person name="Hutchinson M.I."/>
            <person name="Powell A.J."/>
            <person name="Barry K."/>
            <person name="Miller A.N."/>
            <person name="Grigoriev I.V."/>
            <person name="Debuchy R."/>
            <person name="Gladieux P."/>
            <person name="Hiltunen Thoren M."/>
            <person name="Johannesson H."/>
        </authorList>
    </citation>
    <scope>NUCLEOTIDE SEQUENCE</scope>
    <source>
        <strain evidence="2">CBS 990.96</strain>
    </source>
</reference>
<name>A0AAN6YNY8_9PEZI</name>
<accession>A0AAN6YNY8</accession>
<evidence type="ECO:0000313" key="2">
    <source>
        <dbReference type="EMBL" id="KAK4221270.1"/>
    </source>
</evidence>
<organism evidence="2 3">
    <name type="scientific">Podospora fimiseda</name>
    <dbReference type="NCBI Taxonomy" id="252190"/>
    <lineage>
        <taxon>Eukaryota</taxon>
        <taxon>Fungi</taxon>
        <taxon>Dikarya</taxon>
        <taxon>Ascomycota</taxon>
        <taxon>Pezizomycotina</taxon>
        <taxon>Sordariomycetes</taxon>
        <taxon>Sordariomycetidae</taxon>
        <taxon>Sordariales</taxon>
        <taxon>Podosporaceae</taxon>
        <taxon>Podospora</taxon>
    </lineage>
</organism>
<dbReference type="EMBL" id="MU865566">
    <property type="protein sequence ID" value="KAK4221270.1"/>
    <property type="molecule type" value="Genomic_DNA"/>
</dbReference>
<evidence type="ECO:0000313" key="3">
    <source>
        <dbReference type="Proteomes" id="UP001301958"/>
    </source>
</evidence>
<comment type="caution">
    <text evidence="2">The sequence shown here is derived from an EMBL/GenBank/DDBJ whole genome shotgun (WGS) entry which is preliminary data.</text>
</comment>
<keyword evidence="1" id="KW-0472">Membrane</keyword>
<reference evidence="2" key="2">
    <citation type="submission" date="2023-05" db="EMBL/GenBank/DDBJ databases">
        <authorList>
            <consortium name="Lawrence Berkeley National Laboratory"/>
            <person name="Steindorff A."/>
            <person name="Hensen N."/>
            <person name="Bonometti L."/>
            <person name="Westerberg I."/>
            <person name="Brannstrom I.O."/>
            <person name="Guillou S."/>
            <person name="Cros-Aarteil S."/>
            <person name="Calhoun S."/>
            <person name="Haridas S."/>
            <person name="Kuo A."/>
            <person name="Mondo S."/>
            <person name="Pangilinan J."/>
            <person name="Riley R."/>
            <person name="Labutti K."/>
            <person name="Andreopoulos B."/>
            <person name="Lipzen A."/>
            <person name="Chen C."/>
            <person name="Yanf M."/>
            <person name="Daum C."/>
            <person name="Ng V."/>
            <person name="Clum A."/>
            <person name="Ohm R."/>
            <person name="Martin F."/>
            <person name="Silar P."/>
            <person name="Natvig D."/>
            <person name="Lalanne C."/>
            <person name="Gautier V."/>
            <person name="Ament-Velasquez S.L."/>
            <person name="Kruys A."/>
            <person name="Hutchinson M.I."/>
            <person name="Powell A.J."/>
            <person name="Barry K."/>
            <person name="Miller A.N."/>
            <person name="Grigoriev I.V."/>
            <person name="Debuchy R."/>
            <person name="Gladieux P."/>
            <person name="Thoren M.H."/>
            <person name="Johannesson H."/>
        </authorList>
    </citation>
    <scope>NUCLEOTIDE SEQUENCE</scope>
    <source>
        <strain evidence="2">CBS 990.96</strain>
    </source>
</reference>
<keyword evidence="1" id="KW-1133">Transmembrane helix</keyword>
<feature type="transmembrane region" description="Helical" evidence="1">
    <location>
        <begin position="15"/>
        <end position="36"/>
    </location>
</feature>
<dbReference type="AlphaFoldDB" id="A0AAN6YNY8"/>
<proteinExistence type="predicted"/>
<gene>
    <name evidence="2" type="ORF">QBC38DRAFT_461676</name>
</gene>
<dbReference type="Proteomes" id="UP001301958">
    <property type="component" value="Unassembled WGS sequence"/>
</dbReference>
<keyword evidence="3" id="KW-1185">Reference proteome</keyword>
<sequence length="96" mass="10998">MPDHNQLARQGSVGLLWLVAVGYASLSLGLPSTWTYDLQWKVTWMPQKGKKRNFKDNEYDYSGNDTLEILDSFPKVAQFKMSQTDEVLPNLGLYLE</sequence>
<evidence type="ECO:0000256" key="1">
    <source>
        <dbReference type="SAM" id="Phobius"/>
    </source>
</evidence>
<protein>
    <submittedName>
        <fullName evidence="2">Uncharacterized protein</fullName>
    </submittedName>
</protein>